<comment type="caution">
    <text evidence="2">The sequence shown here is derived from an EMBL/GenBank/DDBJ whole genome shotgun (WGS) entry which is preliminary data.</text>
</comment>
<dbReference type="Pfam" id="PF12697">
    <property type="entry name" value="Abhydrolase_6"/>
    <property type="match status" value="1"/>
</dbReference>
<dbReference type="AlphaFoldDB" id="A0A0N0M7V9"/>
<dbReference type="PATRIC" id="fig|1526658.3.peg.3687"/>
<dbReference type="InterPro" id="IPR000639">
    <property type="entry name" value="Epox_hydrolase-like"/>
</dbReference>
<dbReference type="PANTHER" id="PTHR46438:SF11">
    <property type="entry name" value="LIPASE-RELATED"/>
    <property type="match status" value="1"/>
</dbReference>
<protein>
    <recommendedName>
        <fullName evidence="1">AB hydrolase-1 domain-containing protein</fullName>
    </recommendedName>
</protein>
<keyword evidence="3" id="KW-1185">Reference proteome</keyword>
<dbReference type="PRINTS" id="PR00412">
    <property type="entry name" value="EPOXHYDRLASE"/>
</dbReference>
<organism evidence="2 3">
    <name type="scientific">Bosea vaviloviae</name>
    <dbReference type="NCBI Taxonomy" id="1526658"/>
    <lineage>
        <taxon>Bacteria</taxon>
        <taxon>Pseudomonadati</taxon>
        <taxon>Pseudomonadota</taxon>
        <taxon>Alphaproteobacteria</taxon>
        <taxon>Hyphomicrobiales</taxon>
        <taxon>Boseaceae</taxon>
        <taxon>Bosea</taxon>
    </lineage>
</organism>
<reference evidence="2 3" key="1">
    <citation type="submission" date="2015-07" db="EMBL/GenBank/DDBJ databases">
        <title>Whole genome sequencing of Bosea vaviloviae isolated from cave pool.</title>
        <authorList>
            <person name="Tan N.E.H."/>
            <person name="Lee Y.P."/>
            <person name="Gan H.M."/>
            <person name="Barton H."/>
            <person name="Savka M.A."/>
        </authorList>
    </citation>
    <scope>NUCLEOTIDE SEQUENCE [LARGE SCALE GENOMIC DNA]</scope>
    <source>
        <strain evidence="2 3">SD260</strain>
    </source>
</reference>
<dbReference type="PANTHER" id="PTHR46438">
    <property type="entry name" value="ALPHA/BETA-HYDROLASES SUPERFAMILY PROTEIN"/>
    <property type="match status" value="1"/>
</dbReference>
<accession>A0A0N0M7V9</accession>
<dbReference type="SUPFAM" id="SSF53474">
    <property type="entry name" value="alpha/beta-Hydrolases"/>
    <property type="match status" value="1"/>
</dbReference>
<feature type="domain" description="AB hydrolase-1" evidence="1">
    <location>
        <begin position="27"/>
        <end position="258"/>
    </location>
</feature>
<name>A0A0N0M7V9_9HYPH</name>
<dbReference type="EMBL" id="LGSZ01000098">
    <property type="protein sequence ID" value="KPH73554.1"/>
    <property type="molecule type" value="Genomic_DNA"/>
</dbReference>
<dbReference type="InterPro" id="IPR029058">
    <property type="entry name" value="AB_hydrolase_fold"/>
</dbReference>
<gene>
    <name evidence="2" type="ORF">AE618_27105</name>
</gene>
<proteinExistence type="predicted"/>
<sequence>MHPKALAVAPERVGSLAVRRYGDGPLLVLVHGGVGSASHWVANLESLSRRFEVAAVELPGYGDAPAPREREALGYVEEVIASFAQIAPATKRFGLVGFSFGAVISAAVARRLGARVRALSLLGPGGFGIPAGREVSLLPVPTGTEDSTGHAAAVAHNLGAFMMARTPEPDDPVVRMQSENIARTRFDSRKVSFQDRLIDDLRASSTPLQLIWGESDRLPVPSIAARIELVRGARPDAEFHVVPDAGHWVQFEAPDAVDALLIDFHERVAT</sequence>
<dbReference type="Gene3D" id="3.40.50.1820">
    <property type="entry name" value="alpha/beta hydrolase"/>
    <property type="match status" value="1"/>
</dbReference>
<evidence type="ECO:0000259" key="1">
    <source>
        <dbReference type="Pfam" id="PF12697"/>
    </source>
</evidence>
<dbReference type="Proteomes" id="UP000037822">
    <property type="component" value="Unassembled WGS sequence"/>
</dbReference>
<dbReference type="InterPro" id="IPR000073">
    <property type="entry name" value="AB_hydrolase_1"/>
</dbReference>
<dbReference type="GO" id="GO:0003824">
    <property type="term" value="F:catalytic activity"/>
    <property type="evidence" value="ECO:0007669"/>
    <property type="project" value="InterPro"/>
</dbReference>
<evidence type="ECO:0000313" key="3">
    <source>
        <dbReference type="Proteomes" id="UP000037822"/>
    </source>
</evidence>
<evidence type="ECO:0000313" key="2">
    <source>
        <dbReference type="EMBL" id="KPH73554.1"/>
    </source>
</evidence>